<comment type="caution">
    <text evidence="2">The sequence shown here is derived from an EMBL/GenBank/DDBJ whole genome shotgun (WGS) entry which is preliminary data.</text>
</comment>
<dbReference type="PANTHER" id="PTHR36842:SF1">
    <property type="entry name" value="PROTEIN TOLB"/>
    <property type="match status" value="1"/>
</dbReference>
<evidence type="ECO:0000313" key="3">
    <source>
        <dbReference type="Proteomes" id="UP000245657"/>
    </source>
</evidence>
<dbReference type="InterPro" id="IPR000601">
    <property type="entry name" value="PKD_dom"/>
</dbReference>
<accession>A0A2V2MZ63</accession>
<dbReference type="PANTHER" id="PTHR36842">
    <property type="entry name" value="PROTEIN TOLB HOMOLOG"/>
    <property type="match status" value="1"/>
</dbReference>
<evidence type="ECO:0000313" key="2">
    <source>
        <dbReference type="EMBL" id="PWR69618.1"/>
    </source>
</evidence>
<dbReference type="PROSITE" id="PS50093">
    <property type="entry name" value="PKD"/>
    <property type="match status" value="1"/>
</dbReference>
<evidence type="ECO:0000259" key="1">
    <source>
        <dbReference type="PROSITE" id="PS50093"/>
    </source>
</evidence>
<gene>
    <name evidence="2" type="ORF">DK846_17305</name>
</gene>
<dbReference type="InterPro" id="IPR013783">
    <property type="entry name" value="Ig-like_fold"/>
</dbReference>
<dbReference type="InterPro" id="IPR018765">
    <property type="entry name" value="DUF2341"/>
</dbReference>
<reference evidence="2 3" key="1">
    <citation type="submission" date="2018-05" db="EMBL/GenBank/DDBJ databases">
        <title>Draft genome of Methanospirillum lacunae Ki8-1.</title>
        <authorList>
            <person name="Dueholm M.S."/>
            <person name="Nielsen P.H."/>
            <person name="Bakmann L.F."/>
            <person name="Otzen D.E."/>
        </authorList>
    </citation>
    <scope>NUCLEOTIDE SEQUENCE [LARGE SCALE GENOMIC DNA]</scope>
    <source>
        <strain evidence="2 3">Ki8-1</strain>
    </source>
</reference>
<dbReference type="EMBL" id="QGMY01000023">
    <property type="protein sequence ID" value="PWR69618.1"/>
    <property type="molecule type" value="Genomic_DNA"/>
</dbReference>
<feature type="non-terminal residue" evidence="2">
    <location>
        <position position="1"/>
    </location>
</feature>
<dbReference type="Proteomes" id="UP000245657">
    <property type="component" value="Unassembled WGS sequence"/>
</dbReference>
<name>A0A2V2MZ63_9EURY</name>
<proteinExistence type="predicted"/>
<keyword evidence="3" id="KW-1185">Reference proteome</keyword>
<feature type="non-terminal residue" evidence="2">
    <location>
        <position position="359"/>
    </location>
</feature>
<dbReference type="RefSeq" id="WP_146201269.1">
    <property type="nucleotide sequence ID" value="NZ_QGMY01000023.1"/>
</dbReference>
<dbReference type="Pfam" id="PF18911">
    <property type="entry name" value="PKD_4"/>
    <property type="match status" value="1"/>
</dbReference>
<dbReference type="CDD" id="cd00146">
    <property type="entry name" value="PKD"/>
    <property type="match status" value="1"/>
</dbReference>
<dbReference type="InterPro" id="IPR022409">
    <property type="entry name" value="PKD/Chitinase_dom"/>
</dbReference>
<dbReference type="Gene3D" id="2.60.40.10">
    <property type="entry name" value="Immunoglobulins"/>
    <property type="match status" value="1"/>
</dbReference>
<organism evidence="2 3">
    <name type="scientific">Methanospirillum lacunae</name>
    <dbReference type="NCBI Taxonomy" id="668570"/>
    <lineage>
        <taxon>Archaea</taxon>
        <taxon>Methanobacteriati</taxon>
        <taxon>Methanobacteriota</taxon>
        <taxon>Stenosarchaea group</taxon>
        <taxon>Methanomicrobia</taxon>
        <taxon>Methanomicrobiales</taxon>
        <taxon>Methanospirillaceae</taxon>
        <taxon>Methanospirillum</taxon>
    </lineage>
</organism>
<dbReference type="AlphaFoldDB" id="A0A2V2MZ63"/>
<sequence length="359" mass="37646">VASFLASPSSGLAPLTVQFNDTSSGSNSDWQWNFGDLSQNITTQNATHTFTSPGTYSVILTVNNSVGKSSSTSQIQVLQPPSFKSGWSYRKLHTITGSPDMDLPNYPVRLLVYRDGTTLQSGPVIQAGTNVKADFSDLRFTDVSGTDLSYWIESVNSTAAAVWVKLPTLPKGGAQLYVYYGNSTASSVSSGGSVFTLFDDFNSVNSNWTQSGGVATANSVVTLSSSGLLISTQTFNINNATGMKGTISSSVYNIAGFVKPDDGSGTMFYGAYPTGGVINAVTRNPSPPSSVSLGALAGTHIYEVSRKGTDSAQFSVDGVGSATLSQNIPTSANSVILFAQAGTMTADWVYVRPATQNEP</sequence>
<feature type="domain" description="PKD" evidence="1">
    <location>
        <begin position="1"/>
        <end position="77"/>
    </location>
</feature>
<protein>
    <recommendedName>
        <fullName evidence="1">PKD domain-containing protein</fullName>
    </recommendedName>
</protein>
<dbReference type="SMART" id="SM00089">
    <property type="entry name" value="PKD"/>
    <property type="match status" value="1"/>
</dbReference>
<dbReference type="OrthoDB" id="101984at2157"/>
<dbReference type="InterPro" id="IPR035986">
    <property type="entry name" value="PKD_dom_sf"/>
</dbReference>
<dbReference type="Pfam" id="PF10102">
    <property type="entry name" value="DUF2341"/>
    <property type="match status" value="1"/>
</dbReference>
<dbReference type="SUPFAM" id="SSF49299">
    <property type="entry name" value="PKD domain"/>
    <property type="match status" value="1"/>
</dbReference>